<dbReference type="SUPFAM" id="SSF51735">
    <property type="entry name" value="NAD(P)-binding Rossmann-fold domains"/>
    <property type="match status" value="1"/>
</dbReference>
<dbReference type="Pfam" id="PF00107">
    <property type="entry name" value="ADH_zinc_N"/>
    <property type="match status" value="1"/>
</dbReference>
<evidence type="ECO:0000259" key="4">
    <source>
        <dbReference type="Pfam" id="PF00107"/>
    </source>
</evidence>
<comment type="caution">
    <text evidence="5">The sequence shown here is derived from an EMBL/GenBank/DDBJ whole genome shotgun (WGS) entry which is preliminary data.</text>
</comment>
<keyword evidence="3 5" id="KW-0560">Oxidoreductase</keyword>
<evidence type="ECO:0000256" key="1">
    <source>
        <dbReference type="ARBA" id="ARBA00022723"/>
    </source>
</evidence>
<sequence>MGDEGWNQGSSAAALDLIISTVSFDKLPLPGYLNLLSFWGTFVQVGAPADPLLAFLAFTLIVKAVHITGSCTGSPKEIEEMLQFVADKGVKPWMQLIPIEEANRAIVEFEDGKPRYRQ</sequence>
<protein>
    <submittedName>
        <fullName evidence="5">Alcohol dehydrogenase (NADP+)</fullName>
        <ecNumber evidence="5">1.1.1.2</ecNumber>
    </submittedName>
</protein>
<dbReference type="EC" id="1.1.1.2" evidence="5"/>
<accession>A0AAD4NNS3</accession>
<evidence type="ECO:0000256" key="3">
    <source>
        <dbReference type="ARBA" id="ARBA00023002"/>
    </source>
</evidence>
<dbReference type="InterPro" id="IPR013149">
    <property type="entry name" value="ADH-like_C"/>
</dbReference>
<feature type="domain" description="Alcohol dehydrogenase-like C-terminal" evidence="4">
    <location>
        <begin position="15"/>
        <end position="86"/>
    </location>
</feature>
<dbReference type="InterPro" id="IPR036291">
    <property type="entry name" value="NAD(P)-bd_dom_sf"/>
</dbReference>
<evidence type="ECO:0000313" key="6">
    <source>
        <dbReference type="Proteomes" id="UP001199106"/>
    </source>
</evidence>
<dbReference type="EMBL" id="JAANER010000004">
    <property type="protein sequence ID" value="KAG9191183.1"/>
    <property type="molecule type" value="Genomic_DNA"/>
</dbReference>
<keyword evidence="2" id="KW-0862">Zinc</keyword>
<dbReference type="AlphaFoldDB" id="A0AAD4NNS3"/>
<dbReference type="Gene3D" id="3.90.180.10">
    <property type="entry name" value="Medium-chain alcohol dehydrogenases, catalytic domain"/>
    <property type="match status" value="1"/>
</dbReference>
<evidence type="ECO:0000256" key="2">
    <source>
        <dbReference type="ARBA" id="ARBA00022833"/>
    </source>
</evidence>
<gene>
    <name evidence="5" type="ORF">G6011_09271</name>
</gene>
<reference evidence="5" key="1">
    <citation type="submission" date="2021-07" db="EMBL/GenBank/DDBJ databases">
        <title>Genome Resource of American Ginseng Black Spot Pathogen Alternaria panax.</title>
        <authorList>
            <person name="Qiu C."/>
            <person name="Wang W."/>
            <person name="Liu Z."/>
        </authorList>
    </citation>
    <scope>NUCLEOTIDE SEQUENCE</scope>
    <source>
        <strain evidence="5">BNCC115425</strain>
    </source>
</reference>
<organism evidence="5 6">
    <name type="scientific">Alternaria panax</name>
    <dbReference type="NCBI Taxonomy" id="48097"/>
    <lineage>
        <taxon>Eukaryota</taxon>
        <taxon>Fungi</taxon>
        <taxon>Dikarya</taxon>
        <taxon>Ascomycota</taxon>
        <taxon>Pezizomycotina</taxon>
        <taxon>Dothideomycetes</taxon>
        <taxon>Pleosporomycetidae</taxon>
        <taxon>Pleosporales</taxon>
        <taxon>Pleosporineae</taxon>
        <taxon>Pleosporaceae</taxon>
        <taxon>Alternaria</taxon>
        <taxon>Alternaria sect. Panax</taxon>
    </lineage>
</organism>
<dbReference type="GO" id="GO:0046872">
    <property type="term" value="F:metal ion binding"/>
    <property type="evidence" value="ECO:0007669"/>
    <property type="project" value="UniProtKB-KW"/>
</dbReference>
<evidence type="ECO:0000313" key="5">
    <source>
        <dbReference type="EMBL" id="KAG9191183.1"/>
    </source>
</evidence>
<keyword evidence="6" id="KW-1185">Reference proteome</keyword>
<dbReference type="Proteomes" id="UP001199106">
    <property type="component" value="Unassembled WGS sequence"/>
</dbReference>
<name>A0AAD4NNS3_9PLEO</name>
<proteinExistence type="predicted"/>
<keyword evidence="1" id="KW-0479">Metal-binding</keyword>
<dbReference type="Gene3D" id="3.40.50.720">
    <property type="entry name" value="NAD(P)-binding Rossmann-like Domain"/>
    <property type="match status" value="1"/>
</dbReference>
<dbReference type="InterPro" id="IPR047109">
    <property type="entry name" value="CAD-like"/>
</dbReference>
<dbReference type="PANTHER" id="PTHR42683">
    <property type="entry name" value="ALDEHYDE REDUCTASE"/>
    <property type="match status" value="1"/>
</dbReference>
<dbReference type="GO" id="GO:0008106">
    <property type="term" value="F:alcohol dehydrogenase (NADP+) activity"/>
    <property type="evidence" value="ECO:0007669"/>
    <property type="project" value="UniProtKB-EC"/>
</dbReference>